<feature type="region of interest" description="Disordered" evidence="1">
    <location>
        <begin position="351"/>
        <end position="412"/>
    </location>
</feature>
<feature type="compositionally biased region" description="Polar residues" evidence="1">
    <location>
        <begin position="518"/>
        <end position="527"/>
    </location>
</feature>
<gene>
    <name evidence="3" type="ORF">DWY69_08265</name>
</gene>
<dbReference type="AlphaFoldDB" id="A0A3E3IZ12"/>
<proteinExistence type="predicted"/>
<dbReference type="Proteomes" id="UP000261166">
    <property type="component" value="Unassembled WGS sequence"/>
</dbReference>
<dbReference type="PROSITE" id="PS51257">
    <property type="entry name" value="PROKAR_LIPOPROTEIN"/>
    <property type="match status" value="1"/>
</dbReference>
<name>A0A3E3IZ12_9FIRM</name>
<reference evidence="3 4" key="1">
    <citation type="submission" date="2018-08" db="EMBL/GenBank/DDBJ databases">
        <title>A genome reference for cultivated species of the human gut microbiota.</title>
        <authorList>
            <person name="Zou Y."/>
            <person name="Xue W."/>
            <person name="Luo G."/>
        </authorList>
    </citation>
    <scope>NUCLEOTIDE SEQUENCE [LARGE SCALE GENOMIC DNA]</scope>
    <source>
        <strain evidence="3 4">AF26-4BH</strain>
    </source>
</reference>
<keyword evidence="2" id="KW-0812">Transmembrane</keyword>
<evidence type="ECO:0000313" key="3">
    <source>
        <dbReference type="EMBL" id="RGE72346.1"/>
    </source>
</evidence>
<organism evidence="3 4">
    <name type="scientific">Eisenbergiella massiliensis</name>
    <dbReference type="NCBI Taxonomy" id="1720294"/>
    <lineage>
        <taxon>Bacteria</taxon>
        <taxon>Bacillati</taxon>
        <taxon>Bacillota</taxon>
        <taxon>Clostridia</taxon>
        <taxon>Lachnospirales</taxon>
        <taxon>Lachnospiraceae</taxon>
        <taxon>Eisenbergiella</taxon>
    </lineage>
</organism>
<feature type="transmembrane region" description="Helical" evidence="2">
    <location>
        <begin position="52"/>
        <end position="74"/>
    </location>
</feature>
<feature type="compositionally biased region" description="Polar residues" evidence="1">
    <location>
        <begin position="359"/>
        <end position="381"/>
    </location>
</feature>
<evidence type="ECO:0000313" key="4">
    <source>
        <dbReference type="Proteomes" id="UP000261166"/>
    </source>
</evidence>
<feature type="compositionally biased region" description="Basic and acidic residues" evidence="1">
    <location>
        <begin position="386"/>
        <end position="399"/>
    </location>
</feature>
<feature type="transmembrane region" description="Helical" evidence="2">
    <location>
        <begin position="86"/>
        <end position="109"/>
    </location>
</feature>
<keyword evidence="2" id="KW-1133">Transmembrane helix</keyword>
<evidence type="ECO:0000256" key="2">
    <source>
        <dbReference type="SAM" id="Phobius"/>
    </source>
</evidence>
<sequence>MAMKNKNITFRKITLIFLLACIILTVSCFSLGWLAHSTGLSLRGWLSTSSWILAAAGLPFSLELFCLCRLFGILERENTRKILARAGIAVLLLAGVIYTLAAMLFFILLNPESREKEVRLSSDVIQVTRYSSGYNSEKIISYYKPIGPIFRKEYAFDDEPVVRSVLNTRYDTTFILSEKAITNKIDSTRPVTLYQAVPADNPELVFHAAAEWDAPHSYYDDYTEVRTYLKAQKYALQYFPQRTLSSQVGPVTGMTGALTLSCRGDWDISSCAMDAAGIISNLLEDPFYVLHEFSLFIEYGKYGSSLENSGSIELTFGGPDSPPLIHQQQRAELPEIIEHMLKDAMRQYDQTAQEKWEDQTVQETQEELLTQNGQEESITQDTQEESIDRSDTSQKHESAETASTEWTASSVDSDGLLTPEGAFDKLYAAVFAPEGYAYECTYNAKGNFYAILSEWETENGEQKLHVRKTAVYDRISTNGKCQLFVCYNEYTTLDGGEWNTEIDNFYAVDRKTGKVTAGNKTSWSQPASKAYQEATGDK</sequence>
<accession>A0A3E3IZ12</accession>
<protein>
    <submittedName>
        <fullName evidence="3">Uncharacterized protein</fullName>
    </submittedName>
</protein>
<feature type="compositionally biased region" description="Polar residues" evidence="1">
    <location>
        <begin position="400"/>
        <end position="412"/>
    </location>
</feature>
<dbReference type="EMBL" id="QVLU01000006">
    <property type="protein sequence ID" value="RGE72346.1"/>
    <property type="molecule type" value="Genomic_DNA"/>
</dbReference>
<comment type="caution">
    <text evidence="3">The sequence shown here is derived from an EMBL/GenBank/DDBJ whole genome shotgun (WGS) entry which is preliminary data.</text>
</comment>
<keyword evidence="2" id="KW-0472">Membrane</keyword>
<evidence type="ECO:0000256" key="1">
    <source>
        <dbReference type="SAM" id="MobiDB-lite"/>
    </source>
</evidence>
<feature type="region of interest" description="Disordered" evidence="1">
    <location>
        <begin position="516"/>
        <end position="538"/>
    </location>
</feature>